<protein>
    <submittedName>
        <fullName evidence="2">5'-hydroxyl kinase</fullName>
    </submittedName>
</protein>
<dbReference type="Gene3D" id="3.40.50.1000">
    <property type="entry name" value="HAD superfamily/HAD-like"/>
    <property type="match status" value="1"/>
</dbReference>
<dbReference type="Pfam" id="PF13671">
    <property type="entry name" value="AAA_33"/>
    <property type="match status" value="1"/>
</dbReference>
<dbReference type="SUPFAM" id="SSF52540">
    <property type="entry name" value="P-loop containing nucleoside triphosphate hydrolases"/>
    <property type="match status" value="1"/>
</dbReference>
<keyword evidence="3" id="KW-1185">Reference proteome</keyword>
<dbReference type="EMBL" id="PVWO01000157">
    <property type="protein sequence ID" value="PSB55900.1"/>
    <property type="molecule type" value="Genomic_DNA"/>
</dbReference>
<keyword evidence="2" id="KW-0808">Transferase</keyword>
<dbReference type="InterPro" id="IPR027417">
    <property type="entry name" value="P-loop_NTPase"/>
</dbReference>
<dbReference type="InterPro" id="IPR056782">
    <property type="entry name" value="HAD_PNKP"/>
</dbReference>
<gene>
    <name evidence="2" type="ORF">C7B77_13590</name>
</gene>
<keyword evidence="2" id="KW-0418">Kinase</keyword>
<dbReference type="InterPro" id="IPR036412">
    <property type="entry name" value="HAD-like_sf"/>
</dbReference>
<dbReference type="Gene3D" id="3.40.50.300">
    <property type="entry name" value="P-loop containing nucleotide triphosphate hydrolases"/>
    <property type="match status" value="1"/>
</dbReference>
<proteinExistence type="predicted"/>
<dbReference type="SUPFAM" id="SSF56784">
    <property type="entry name" value="HAD-like"/>
    <property type="match status" value="1"/>
</dbReference>
<feature type="domain" description="Polynucleotide kinase PNKP phosphatase" evidence="1">
    <location>
        <begin position="147"/>
        <end position="280"/>
    </location>
</feature>
<reference evidence="2 3" key="1">
    <citation type="submission" date="2018-03" db="EMBL/GenBank/DDBJ databases">
        <title>The ancient ancestry and fast evolution of plastids.</title>
        <authorList>
            <person name="Moore K.R."/>
            <person name="Magnabosco C."/>
            <person name="Momper L."/>
            <person name="Gold D.A."/>
            <person name="Bosak T."/>
            <person name="Fournier G.P."/>
        </authorList>
    </citation>
    <scope>NUCLEOTIDE SEQUENCE [LARGE SCALE GENOMIC DNA]</scope>
    <source>
        <strain evidence="2 3">CCALA 037</strain>
    </source>
</reference>
<evidence type="ECO:0000313" key="2">
    <source>
        <dbReference type="EMBL" id="PSB55900.1"/>
    </source>
</evidence>
<evidence type="ECO:0000313" key="3">
    <source>
        <dbReference type="Proteomes" id="UP000238937"/>
    </source>
</evidence>
<sequence length="282" mass="32473">MSLKLILTKGLPASGKTTWAKEYIQKHPETANLCKDDLRLQLSGTNKREKRIIKVRDLLTAHYFEQGYSVIWSDTNLNPVHLRRATELAAQYGAELKIQDFTDVPLAECIRRDLVRANSVGKQAIEQMYYDYLHAPESPPPRDPQLPDCYLVDIDGTLAINLSRPPFAWERVGEDGLNQTVAQTIAKLGRDTDIVLLSGRSSVCYDLTVAWLKEHNINYKDLFMRPAEDNRPDDILKSELYYFHIRDRYNVIAVIDDRPKVCRMWRNLGLSVFQVGNPDYEF</sequence>
<evidence type="ECO:0000259" key="1">
    <source>
        <dbReference type="Pfam" id="PF25109"/>
    </source>
</evidence>
<dbReference type="InterPro" id="IPR023214">
    <property type="entry name" value="HAD_sf"/>
</dbReference>
<dbReference type="Proteomes" id="UP000238937">
    <property type="component" value="Unassembled WGS sequence"/>
</dbReference>
<comment type="caution">
    <text evidence="2">The sequence shown here is derived from an EMBL/GenBank/DDBJ whole genome shotgun (WGS) entry which is preliminary data.</text>
</comment>
<accession>A0A2T1GEH7</accession>
<dbReference type="AlphaFoldDB" id="A0A2T1GEH7"/>
<dbReference type="Pfam" id="PF25109">
    <property type="entry name" value="HAD_PNKP"/>
    <property type="match status" value="1"/>
</dbReference>
<name>A0A2T1GEH7_9CYAN</name>
<organism evidence="2 3">
    <name type="scientific">Chamaesiphon polymorphus CCALA 037</name>
    <dbReference type="NCBI Taxonomy" id="2107692"/>
    <lineage>
        <taxon>Bacteria</taxon>
        <taxon>Bacillati</taxon>
        <taxon>Cyanobacteriota</taxon>
        <taxon>Cyanophyceae</taxon>
        <taxon>Gomontiellales</taxon>
        <taxon>Chamaesiphonaceae</taxon>
        <taxon>Chamaesiphon</taxon>
    </lineage>
</organism>
<dbReference type="GO" id="GO:0016301">
    <property type="term" value="F:kinase activity"/>
    <property type="evidence" value="ECO:0007669"/>
    <property type="project" value="UniProtKB-KW"/>
</dbReference>